<dbReference type="Pfam" id="PF13607">
    <property type="entry name" value="Succ_CoA_lig"/>
    <property type="match status" value="1"/>
</dbReference>
<dbReference type="AlphaFoldDB" id="A0A497F085"/>
<keyword evidence="3" id="KW-0067">ATP-binding</keyword>
<evidence type="ECO:0000313" key="8">
    <source>
        <dbReference type="Proteomes" id="UP000278475"/>
    </source>
</evidence>
<dbReference type="SUPFAM" id="SSF52210">
    <property type="entry name" value="Succinyl-CoA synthetase domains"/>
    <property type="match status" value="2"/>
</dbReference>
<keyword evidence="1" id="KW-0436">Ligase</keyword>
<dbReference type="Pfam" id="PF19045">
    <property type="entry name" value="Ligase_CoA_2"/>
    <property type="match status" value="1"/>
</dbReference>
<feature type="domain" description="CoA-binding" evidence="4">
    <location>
        <begin position="4"/>
        <end position="99"/>
    </location>
</feature>
<accession>A0A497F085</accession>
<dbReference type="EMBL" id="QMQV01000070">
    <property type="protein sequence ID" value="RLE48527.1"/>
    <property type="molecule type" value="Genomic_DNA"/>
</dbReference>
<dbReference type="Gene3D" id="3.40.50.261">
    <property type="entry name" value="Succinyl-CoA synthetase domains"/>
    <property type="match status" value="2"/>
</dbReference>
<evidence type="ECO:0000313" key="6">
    <source>
        <dbReference type="EMBL" id="RLE52702.1"/>
    </source>
</evidence>
<evidence type="ECO:0000313" key="5">
    <source>
        <dbReference type="EMBL" id="RLE48527.1"/>
    </source>
</evidence>
<keyword evidence="2" id="KW-0547">Nucleotide-binding</keyword>
<evidence type="ECO:0000256" key="2">
    <source>
        <dbReference type="ARBA" id="ARBA00022741"/>
    </source>
</evidence>
<dbReference type="InterPro" id="IPR032875">
    <property type="entry name" value="Succ_CoA_lig_flav_dom"/>
</dbReference>
<dbReference type="PANTHER" id="PTHR43334:SF1">
    <property type="entry name" value="3-HYDROXYPROPIONATE--COA LIGASE [ADP-FORMING]"/>
    <property type="match status" value="1"/>
</dbReference>
<reference evidence="7 8" key="1">
    <citation type="submission" date="2018-06" db="EMBL/GenBank/DDBJ databases">
        <title>Extensive metabolic versatility and redundancy in microbially diverse, dynamic hydrothermal sediments.</title>
        <authorList>
            <person name="Dombrowski N."/>
            <person name="Teske A."/>
            <person name="Baker B.J."/>
        </authorList>
    </citation>
    <scope>NUCLEOTIDE SEQUENCE [LARGE SCALE GENOMIC DNA]</scope>
    <source>
        <strain evidence="6">B34_G17</strain>
        <strain evidence="5">B66_G16</strain>
    </source>
</reference>
<evidence type="ECO:0000313" key="7">
    <source>
        <dbReference type="Proteomes" id="UP000272051"/>
    </source>
</evidence>
<dbReference type="EMBL" id="QMQX01000040">
    <property type="protein sequence ID" value="RLE52702.1"/>
    <property type="molecule type" value="Genomic_DNA"/>
</dbReference>
<proteinExistence type="predicted"/>
<dbReference type="Proteomes" id="UP000278475">
    <property type="component" value="Unassembled WGS sequence"/>
</dbReference>
<organism evidence="6 7">
    <name type="scientific">Thermoproteota archaeon</name>
    <dbReference type="NCBI Taxonomy" id="2056631"/>
    <lineage>
        <taxon>Archaea</taxon>
        <taxon>Thermoproteota</taxon>
    </lineage>
</organism>
<name>A0A497F085_9CREN</name>
<dbReference type="SMART" id="SM00881">
    <property type="entry name" value="CoA_binding"/>
    <property type="match status" value="1"/>
</dbReference>
<dbReference type="Proteomes" id="UP000272051">
    <property type="component" value="Unassembled WGS sequence"/>
</dbReference>
<dbReference type="InterPro" id="IPR036291">
    <property type="entry name" value="NAD(P)-bd_dom_sf"/>
</dbReference>
<comment type="caution">
    <text evidence="6">The sequence shown here is derived from an EMBL/GenBank/DDBJ whole genome shotgun (WGS) entry which is preliminary data.</text>
</comment>
<gene>
    <name evidence="5" type="ORF">DRJ31_07040</name>
    <name evidence="6" type="ORF">DRJ33_03035</name>
</gene>
<evidence type="ECO:0000256" key="3">
    <source>
        <dbReference type="ARBA" id="ARBA00022840"/>
    </source>
</evidence>
<dbReference type="InterPro" id="IPR016102">
    <property type="entry name" value="Succinyl-CoA_synth-like"/>
</dbReference>
<dbReference type="InterPro" id="IPR051538">
    <property type="entry name" value="Acyl-CoA_Synth/Transferase"/>
</dbReference>
<dbReference type="GO" id="GO:0043758">
    <property type="term" value="F:acetate-CoA ligase (ADP-forming) activity"/>
    <property type="evidence" value="ECO:0007669"/>
    <property type="project" value="InterPro"/>
</dbReference>
<dbReference type="InterPro" id="IPR043938">
    <property type="entry name" value="Ligase_CoA_dom"/>
</dbReference>
<sequence>MEYFFKPRGVALVGASREPGKVGHELMKNLIEYGYKGAIYPVNPKADEILGYKCYKSVLEIPGVVDLAVIMVPAAAVPSVLEECGQKGVRAIQIISSGFKEVGNVELEKQIVDIARKYGMRIIGPNTFGLVYTPNNLNASFGPREVLKGSICFITQSGALGIALMGWTILEEIGLSGMVSEGNKCDVDEADLLEYFMHDENTKVITIYMEGLAKGGGRRFVEVAKKVTKLKPIIVVKGGRSERGERAVASHTGSIAGSDRVFDAAFKQCGVIRALTLEQMFDWARVCALQPPPKGENAIIITNGGGAGVQATDTCEDYGVNLLQPLPDDLASELRRYMPPFGSTRNPVDLTGQAPADAFSGAVYTALKHPNIDSVIVLYCRVAVLEPIDFANAVLEAVDKAASEGIRKTIVAGLVGGADTLDAIRHLNRRGIPSYPSAERASAALGAYYRWVRWAKK</sequence>
<dbReference type="InterPro" id="IPR003781">
    <property type="entry name" value="CoA-bd"/>
</dbReference>
<protein>
    <submittedName>
        <fullName evidence="6">Acetyl CoA synthetase</fullName>
    </submittedName>
</protein>
<dbReference type="Pfam" id="PF13380">
    <property type="entry name" value="CoA_binding_2"/>
    <property type="match status" value="1"/>
</dbReference>
<dbReference type="SUPFAM" id="SSF51735">
    <property type="entry name" value="NAD(P)-binding Rossmann-fold domains"/>
    <property type="match status" value="1"/>
</dbReference>
<evidence type="ECO:0000256" key="1">
    <source>
        <dbReference type="ARBA" id="ARBA00022598"/>
    </source>
</evidence>
<dbReference type="Gene3D" id="3.40.50.720">
    <property type="entry name" value="NAD(P)-binding Rossmann-like Domain"/>
    <property type="match status" value="1"/>
</dbReference>
<dbReference type="PANTHER" id="PTHR43334">
    <property type="entry name" value="ACETATE--COA LIGASE [ADP-FORMING]"/>
    <property type="match status" value="1"/>
</dbReference>
<dbReference type="GO" id="GO:0005524">
    <property type="term" value="F:ATP binding"/>
    <property type="evidence" value="ECO:0007669"/>
    <property type="project" value="UniProtKB-KW"/>
</dbReference>
<evidence type="ECO:0000259" key="4">
    <source>
        <dbReference type="SMART" id="SM00881"/>
    </source>
</evidence>